<dbReference type="EC" id="2.6.1.1" evidence="7"/>
<evidence type="ECO:0000256" key="7">
    <source>
        <dbReference type="RuleBase" id="RU000480"/>
    </source>
</evidence>
<comment type="caution">
    <text evidence="10">The sequence shown here is derived from an EMBL/GenBank/DDBJ whole genome shotgun (WGS) entry which is preliminary data.</text>
</comment>
<evidence type="ECO:0000256" key="6">
    <source>
        <dbReference type="ARBA" id="ARBA00022898"/>
    </source>
</evidence>
<keyword evidence="4 7" id="KW-0032">Aminotransferase</keyword>
<dbReference type="PROSITE" id="PS00105">
    <property type="entry name" value="AA_TRANSFER_CLASS_1"/>
    <property type="match status" value="1"/>
</dbReference>
<dbReference type="Pfam" id="PF00155">
    <property type="entry name" value="Aminotran_1_2"/>
    <property type="match status" value="1"/>
</dbReference>
<evidence type="ECO:0000313" key="11">
    <source>
        <dbReference type="Proteomes" id="UP000305883"/>
    </source>
</evidence>
<comment type="similarity">
    <text evidence="2">Belongs to the class-I pyridoxal-phosphate-dependent aminotransferase family.</text>
</comment>
<evidence type="ECO:0000256" key="3">
    <source>
        <dbReference type="ARBA" id="ARBA00011738"/>
    </source>
</evidence>
<comment type="cofactor">
    <cofactor evidence="1">
        <name>pyridoxal 5'-phosphate</name>
        <dbReference type="ChEBI" id="CHEBI:597326"/>
    </cofactor>
</comment>
<dbReference type="GO" id="GO:0006532">
    <property type="term" value="P:aspartate biosynthetic process"/>
    <property type="evidence" value="ECO:0007669"/>
    <property type="project" value="TreeGrafter"/>
</dbReference>
<dbReference type="InterPro" id="IPR015424">
    <property type="entry name" value="PyrdxlP-dep_Trfase"/>
</dbReference>
<dbReference type="SUPFAM" id="SSF53383">
    <property type="entry name" value="PLP-dependent transferases"/>
    <property type="match status" value="1"/>
</dbReference>
<evidence type="ECO:0000256" key="8">
    <source>
        <dbReference type="SAM" id="MobiDB-lite"/>
    </source>
</evidence>
<name>A0A4T0W291_9PEZI</name>
<dbReference type="Proteomes" id="UP000305883">
    <property type="component" value="Unassembled WGS sequence"/>
</dbReference>
<dbReference type="OrthoDB" id="550424at2759"/>
<evidence type="ECO:0000256" key="2">
    <source>
        <dbReference type="ARBA" id="ARBA00007441"/>
    </source>
</evidence>
<comment type="subunit">
    <text evidence="3 7">Homodimer.</text>
</comment>
<dbReference type="PANTHER" id="PTHR11879:SF20">
    <property type="entry name" value="ASPARTATE AMINOTRANSFERASE"/>
    <property type="match status" value="1"/>
</dbReference>
<dbReference type="Gene3D" id="3.90.1150.10">
    <property type="entry name" value="Aspartate Aminotransferase, domain 1"/>
    <property type="match status" value="1"/>
</dbReference>
<keyword evidence="6" id="KW-0663">Pyridoxal phosphate</keyword>
<dbReference type="Gene3D" id="3.40.640.10">
    <property type="entry name" value="Type I PLP-dependent aspartate aminotransferase-like (Major domain)"/>
    <property type="match status" value="1"/>
</dbReference>
<organism evidence="10 11">
    <name type="scientific">Colletotrichum higginsianum</name>
    <dbReference type="NCBI Taxonomy" id="80884"/>
    <lineage>
        <taxon>Eukaryota</taxon>
        <taxon>Fungi</taxon>
        <taxon>Dikarya</taxon>
        <taxon>Ascomycota</taxon>
        <taxon>Pezizomycotina</taxon>
        <taxon>Sordariomycetes</taxon>
        <taxon>Hypocreomycetidae</taxon>
        <taxon>Glomerellales</taxon>
        <taxon>Glomerellaceae</taxon>
        <taxon>Colletotrichum</taxon>
        <taxon>Colletotrichum destructivum species complex</taxon>
    </lineage>
</organism>
<proteinExistence type="inferred from homology"/>
<evidence type="ECO:0000256" key="4">
    <source>
        <dbReference type="ARBA" id="ARBA00022576"/>
    </source>
</evidence>
<feature type="domain" description="Aminotransferase class I/classII large" evidence="9">
    <location>
        <begin position="83"/>
        <end position="440"/>
    </location>
</feature>
<feature type="region of interest" description="Disordered" evidence="8">
    <location>
        <begin position="64"/>
        <end position="85"/>
    </location>
</feature>
<dbReference type="InterPro" id="IPR004838">
    <property type="entry name" value="NHTrfase_class1_PyrdxlP-BS"/>
</dbReference>
<dbReference type="InterPro" id="IPR015421">
    <property type="entry name" value="PyrdxlP-dep_Trfase_major"/>
</dbReference>
<keyword evidence="5 7" id="KW-0808">Transferase</keyword>
<sequence length="448" mass="49216">MATETITVAAHPPSLFLDLPPPPVSSAGPFALEAEYKTDSDEHKVNLIIGAYRDEDGRPWSLSSVTEASSLSHTPTPAGESTNTNTTNLARQAKSSLNAVNSLHEYPPLRGDGEFLEGARRLVFGDKLVEQHAQRLSSIQTVSGTGANSLVAKFVQKNARASAIWLSDPTWINHADIWHDNAPGVKVREYPYYNAVTRSFDFDAMMACLECNAREDDVILLHACAHNPTGLDPSKSQWGAIADLCQRKKLFVVFDLAYQGFTSGDLAKDAWAVRFFLESSPLEFAVCQSFSKNLGLYGERVGALHIVVSRTGPSTGPAVENALIDIHRASVSVAPLFGCRVAVEIFRSRQLQELWAADLVAMSTRIRKMREALYEELVRLGTPGNWVHIVRQSGMFSYTGLGPEQVRRLREYDHVYMLPSGRLSVCGLTSANVKYTAQAIHRVVVLSA</sequence>
<reference evidence="10 11" key="1">
    <citation type="journal article" date="2019" name="Genome Biol. Evol.">
        <title>Genomic Plasticity Mediated by Transposable Elements in the Plant Pathogenic Fungus Colletotrichum higginsianum.</title>
        <authorList>
            <person name="Tsushima A."/>
            <person name="Gan P."/>
            <person name="Kumakura N."/>
            <person name="Narusaka M."/>
            <person name="Takano Y."/>
            <person name="Narusaka Y."/>
            <person name="Shirasu K."/>
        </authorList>
    </citation>
    <scope>NUCLEOTIDE SEQUENCE [LARGE SCALE GENOMIC DNA]</scope>
    <source>
        <strain evidence="10 11">MAFF305635-RFP</strain>
    </source>
</reference>
<feature type="compositionally biased region" description="Polar residues" evidence="8">
    <location>
        <begin position="73"/>
        <end position="85"/>
    </location>
</feature>
<dbReference type="GO" id="GO:0005829">
    <property type="term" value="C:cytosol"/>
    <property type="evidence" value="ECO:0007669"/>
    <property type="project" value="TreeGrafter"/>
</dbReference>
<dbReference type="InterPro" id="IPR000796">
    <property type="entry name" value="Asp_trans"/>
</dbReference>
<dbReference type="EMBL" id="MWPZ01000004">
    <property type="protein sequence ID" value="TIC98837.1"/>
    <property type="molecule type" value="Genomic_DNA"/>
</dbReference>
<dbReference type="GO" id="GO:0030170">
    <property type="term" value="F:pyridoxal phosphate binding"/>
    <property type="evidence" value="ECO:0007669"/>
    <property type="project" value="InterPro"/>
</dbReference>
<dbReference type="AlphaFoldDB" id="A0A4T0W291"/>
<protein>
    <recommendedName>
        <fullName evidence="7">Aspartate aminotransferase</fullName>
        <ecNumber evidence="7">2.6.1.1</ecNumber>
    </recommendedName>
</protein>
<dbReference type="GO" id="GO:0004069">
    <property type="term" value="F:L-aspartate:2-oxoglutarate aminotransferase activity"/>
    <property type="evidence" value="ECO:0007669"/>
    <property type="project" value="UniProtKB-EC"/>
</dbReference>
<dbReference type="FunFam" id="3.90.1150.10:FF:000001">
    <property type="entry name" value="Aspartate aminotransferase"/>
    <property type="match status" value="1"/>
</dbReference>
<dbReference type="CDD" id="cd00609">
    <property type="entry name" value="AAT_like"/>
    <property type="match status" value="1"/>
</dbReference>
<comment type="catalytic activity">
    <reaction evidence="7">
        <text>L-aspartate + 2-oxoglutarate = oxaloacetate + L-glutamate</text>
        <dbReference type="Rhea" id="RHEA:21824"/>
        <dbReference type="ChEBI" id="CHEBI:16452"/>
        <dbReference type="ChEBI" id="CHEBI:16810"/>
        <dbReference type="ChEBI" id="CHEBI:29985"/>
        <dbReference type="ChEBI" id="CHEBI:29991"/>
        <dbReference type="EC" id="2.6.1.1"/>
    </reaction>
</comment>
<dbReference type="FunFam" id="3.40.640.10:FF:000066">
    <property type="entry name" value="Aspartate aminotransferase"/>
    <property type="match status" value="1"/>
</dbReference>
<evidence type="ECO:0000259" key="9">
    <source>
        <dbReference type="Pfam" id="PF00155"/>
    </source>
</evidence>
<dbReference type="InterPro" id="IPR004839">
    <property type="entry name" value="Aminotransferase_I/II_large"/>
</dbReference>
<dbReference type="PRINTS" id="PR00799">
    <property type="entry name" value="TRANSAMINASE"/>
</dbReference>
<evidence type="ECO:0000256" key="1">
    <source>
        <dbReference type="ARBA" id="ARBA00001933"/>
    </source>
</evidence>
<dbReference type="InterPro" id="IPR015422">
    <property type="entry name" value="PyrdxlP-dep_Trfase_small"/>
</dbReference>
<comment type="miscellaneous">
    <text evidence="7">In eukaryotes there are cytoplasmic, mitochondrial and chloroplastic isozymes.</text>
</comment>
<evidence type="ECO:0000313" key="10">
    <source>
        <dbReference type="EMBL" id="TIC98837.1"/>
    </source>
</evidence>
<accession>A0A4T0W291</accession>
<evidence type="ECO:0000256" key="5">
    <source>
        <dbReference type="ARBA" id="ARBA00022679"/>
    </source>
</evidence>
<gene>
    <name evidence="10" type="ORF">CH35J_005209</name>
</gene>
<dbReference type="PANTHER" id="PTHR11879">
    <property type="entry name" value="ASPARTATE AMINOTRANSFERASE"/>
    <property type="match status" value="1"/>
</dbReference>